<evidence type="ECO:0000256" key="3">
    <source>
        <dbReference type="ARBA" id="ARBA00022989"/>
    </source>
</evidence>
<evidence type="ECO:0000256" key="2">
    <source>
        <dbReference type="ARBA" id="ARBA00022692"/>
    </source>
</evidence>
<dbReference type="RefSeq" id="XP_035341286.1">
    <property type="nucleotide sequence ID" value="XM_035485393.1"/>
</dbReference>
<dbReference type="PANTHER" id="PTHR15549">
    <property type="entry name" value="PAIRED IMMUNOGLOBULIN-LIKE TYPE 2 RECEPTOR"/>
    <property type="match status" value="1"/>
</dbReference>
<dbReference type="AlphaFoldDB" id="A0A7H8QMF5"/>
<dbReference type="KEGG" id="trg:TRUGW13939_02199"/>
<protein>
    <recommendedName>
        <fullName evidence="9">Apple domain-containing protein</fullName>
    </recommendedName>
</protein>
<reference evidence="8" key="1">
    <citation type="submission" date="2020-06" db="EMBL/GenBank/DDBJ databases">
        <title>A chromosome-scale genome assembly of Talaromyces rugulosus W13939.</title>
        <authorList>
            <person name="Wang B."/>
            <person name="Guo L."/>
            <person name="Ye K."/>
            <person name="Wang L."/>
        </authorList>
    </citation>
    <scope>NUCLEOTIDE SEQUENCE [LARGE SCALE GENOMIC DNA]</scope>
    <source>
        <strain evidence="8">W13939</strain>
    </source>
</reference>
<evidence type="ECO:0000256" key="1">
    <source>
        <dbReference type="ARBA" id="ARBA00004167"/>
    </source>
</evidence>
<dbReference type="OrthoDB" id="4224298at2759"/>
<proteinExistence type="predicted"/>
<evidence type="ECO:0000256" key="6">
    <source>
        <dbReference type="SAM" id="Phobius"/>
    </source>
</evidence>
<organism evidence="7 8">
    <name type="scientific">Talaromyces rugulosus</name>
    <name type="common">Penicillium rugulosum</name>
    <dbReference type="NCBI Taxonomy" id="121627"/>
    <lineage>
        <taxon>Eukaryota</taxon>
        <taxon>Fungi</taxon>
        <taxon>Dikarya</taxon>
        <taxon>Ascomycota</taxon>
        <taxon>Pezizomycotina</taxon>
        <taxon>Eurotiomycetes</taxon>
        <taxon>Eurotiomycetidae</taxon>
        <taxon>Eurotiales</taxon>
        <taxon>Trichocomaceae</taxon>
        <taxon>Talaromyces</taxon>
        <taxon>Talaromyces sect. Islandici</taxon>
    </lineage>
</organism>
<dbReference type="PANTHER" id="PTHR15549:SF6">
    <property type="entry name" value="MID2 DOMAIN-CONTAINING PROTEIN"/>
    <property type="match status" value="1"/>
</dbReference>
<feature type="region of interest" description="Disordered" evidence="5">
    <location>
        <begin position="332"/>
        <end position="376"/>
    </location>
</feature>
<accession>A0A7H8QMF5</accession>
<dbReference type="GO" id="GO:0071944">
    <property type="term" value="C:cell periphery"/>
    <property type="evidence" value="ECO:0007669"/>
    <property type="project" value="UniProtKB-ARBA"/>
</dbReference>
<feature type="region of interest" description="Disordered" evidence="5">
    <location>
        <begin position="421"/>
        <end position="449"/>
    </location>
</feature>
<dbReference type="InterPro" id="IPR051694">
    <property type="entry name" value="Immunoregulatory_rcpt-like"/>
</dbReference>
<dbReference type="Proteomes" id="UP000509510">
    <property type="component" value="Chromosome I"/>
</dbReference>
<keyword evidence="8" id="KW-1185">Reference proteome</keyword>
<feature type="compositionally biased region" description="Basic and acidic residues" evidence="5">
    <location>
        <begin position="438"/>
        <end position="449"/>
    </location>
</feature>
<keyword evidence="4 6" id="KW-0472">Membrane</keyword>
<dbReference type="GO" id="GO:0016020">
    <property type="term" value="C:membrane"/>
    <property type="evidence" value="ECO:0007669"/>
    <property type="project" value="UniProtKB-SubCell"/>
</dbReference>
<evidence type="ECO:0000313" key="7">
    <source>
        <dbReference type="EMBL" id="QKX55107.1"/>
    </source>
</evidence>
<feature type="compositionally biased region" description="Low complexity" evidence="5">
    <location>
        <begin position="337"/>
        <end position="376"/>
    </location>
</feature>
<evidence type="ECO:0008006" key="9">
    <source>
        <dbReference type="Google" id="ProtNLM"/>
    </source>
</evidence>
<gene>
    <name evidence="7" type="ORF">TRUGW13939_02199</name>
</gene>
<evidence type="ECO:0000256" key="5">
    <source>
        <dbReference type="SAM" id="MobiDB-lite"/>
    </source>
</evidence>
<dbReference type="GeneID" id="55989708"/>
<comment type="subcellular location">
    <subcellularLocation>
        <location evidence="1">Membrane</location>
        <topology evidence="1">Single-pass membrane protein</topology>
    </subcellularLocation>
</comment>
<feature type="transmembrane region" description="Helical" evidence="6">
    <location>
        <begin position="378"/>
        <end position="401"/>
    </location>
</feature>
<sequence>MKRQILGSVVGLVASFSGLASSKSLLPSTSLHARDDSSTCPEPSYVADNGLEFDTSCGIDFLFTELAEQTEPTMANCMDSCSEYQPPCYGVTYYTQNQTCSFKGIGINSSFASTSDADNVDVNSALANVTQMLPLDTACPFQNNSNIPTANELSFHILCGQDMGGYGDYLPWTILSRAHTDTMIDCMDLCSHAHPLCLGVSWNPDLTAGYGNCYLKNTQDGGVPFTPTNYVAHSALVTMPIIGACSPTALPAQITSDKKEFDVSCFGARAGSNNFTSVYSQNITGCIDQCAAYGGPESCIGVYYDNSFVDGYENCYMLDNIGSETVPKNSTYAELVSGDPSGSTSTPVTSTVPSPTASSTSTSTSASTSSSGGSSSKAWIAGPAIGGVAAVVIVFAGFFWWRRRQIVPDEKKFAPIYQSSQVDSPGLHELPRYPVSEMDARESRHELPS</sequence>
<name>A0A7H8QMF5_TALRU</name>
<evidence type="ECO:0000256" key="4">
    <source>
        <dbReference type="ARBA" id="ARBA00023136"/>
    </source>
</evidence>
<evidence type="ECO:0000313" key="8">
    <source>
        <dbReference type="Proteomes" id="UP000509510"/>
    </source>
</evidence>
<dbReference type="CDD" id="cd12087">
    <property type="entry name" value="TM_EGFR-like"/>
    <property type="match status" value="1"/>
</dbReference>
<keyword evidence="3 6" id="KW-1133">Transmembrane helix</keyword>
<keyword evidence="2 6" id="KW-0812">Transmembrane</keyword>
<dbReference type="EMBL" id="CP055898">
    <property type="protein sequence ID" value="QKX55107.1"/>
    <property type="molecule type" value="Genomic_DNA"/>
</dbReference>